<dbReference type="Pfam" id="PF00931">
    <property type="entry name" value="NB-ARC"/>
    <property type="match status" value="1"/>
</dbReference>
<dbReference type="GO" id="GO:0005737">
    <property type="term" value="C:cytoplasm"/>
    <property type="evidence" value="ECO:0007669"/>
    <property type="project" value="UniProtKB-SubCell"/>
</dbReference>
<keyword evidence="13" id="KW-1133">Transmembrane helix</keyword>
<reference evidence="15 16" key="1">
    <citation type="journal article" date="2018" name="PLoS Genet.">
        <title>Population sequencing reveals clonal diversity and ancestral inbreeding in the grapevine cultivar Chardonnay.</title>
        <authorList>
            <person name="Roach M.J."/>
            <person name="Johnson D.L."/>
            <person name="Bohlmann J."/>
            <person name="van Vuuren H.J."/>
            <person name="Jones S.J."/>
            <person name="Pretorius I.S."/>
            <person name="Schmidt S.A."/>
            <person name="Borneman A.R."/>
        </authorList>
    </citation>
    <scope>NUCLEOTIDE SEQUENCE [LARGE SCALE GENOMIC DNA]</scope>
    <source>
        <strain evidence="16">cv. Chardonnay</strain>
        <tissue evidence="15">Leaf</tissue>
    </source>
</reference>
<dbReference type="EMBL" id="QGNW01000274">
    <property type="protein sequence ID" value="RVW79831.1"/>
    <property type="molecule type" value="Genomic_DNA"/>
</dbReference>
<feature type="transmembrane region" description="Helical" evidence="13">
    <location>
        <begin position="12"/>
        <end position="34"/>
    </location>
</feature>
<dbReference type="InterPro" id="IPR002182">
    <property type="entry name" value="NB-ARC"/>
</dbReference>
<dbReference type="OrthoDB" id="1936883at2759"/>
<dbReference type="InterPro" id="IPR000157">
    <property type="entry name" value="TIR_dom"/>
</dbReference>
<evidence type="ECO:0000256" key="9">
    <source>
        <dbReference type="ARBA" id="ARBA00023027"/>
    </source>
</evidence>
<dbReference type="FunFam" id="3.80.10.10:FF:000386">
    <property type="entry name" value="Disease resistance protein RPS4"/>
    <property type="match status" value="1"/>
</dbReference>
<evidence type="ECO:0000256" key="1">
    <source>
        <dbReference type="ARBA" id="ARBA00004123"/>
    </source>
</evidence>
<dbReference type="InterPro" id="IPR045344">
    <property type="entry name" value="C-JID"/>
</dbReference>
<dbReference type="Gene3D" id="3.80.10.10">
    <property type="entry name" value="Ribonuclease Inhibitor"/>
    <property type="match status" value="3"/>
</dbReference>
<keyword evidence="8" id="KW-0611">Plant defense</keyword>
<dbReference type="GO" id="GO:0007165">
    <property type="term" value="P:signal transduction"/>
    <property type="evidence" value="ECO:0007669"/>
    <property type="project" value="InterPro"/>
</dbReference>
<evidence type="ECO:0000256" key="6">
    <source>
        <dbReference type="ARBA" id="ARBA00022737"/>
    </source>
</evidence>
<dbReference type="SUPFAM" id="SSF52200">
    <property type="entry name" value="Toll/Interleukin receptor TIR domain"/>
    <property type="match status" value="1"/>
</dbReference>
<dbReference type="Gene3D" id="1.10.8.430">
    <property type="entry name" value="Helical domain of apoptotic protease-activating factors"/>
    <property type="match status" value="1"/>
</dbReference>
<evidence type="ECO:0000256" key="5">
    <source>
        <dbReference type="ARBA" id="ARBA00022614"/>
    </source>
</evidence>
<evidence type="ECO:0000256" key="11">
    <source>
        <dbReference type="ARBA" id="ARBA00047304"/>
    </source>
</evidence>
<comment type="caution">
    <text evidence="15">The sequence shown here is derived from an EMBL/GenBank/DDBJ whole genome shotgun (WGS) entry which is preliminary data.</text>
</comment>
<dbReference type="GO" id="GO:0043068">
    <property type="term" value="P:positive regulation of programmed cell death"/>
    <property type="evidence" value="ECO:0007669"/>
    <property type="project" value="UniProtKB-ARBA"/>
</dbReference>
<comment type="subcellular location">
    <subcellularLocation>
        <location evidence="2">Cytoplasm</location>
    </subcellularLocation>
    <subcellularLocation>
        <location evidence="1">Nucleus</location>
    </subcellularLocation>
</comment>
<keyword evidence="9" id="KW-0520">NAD</keyword>
<evidence type="ECO:0000313" key="15">
    <source>
        <dbReference type="EMBL" id="RVW79831.1"/>
    </source>
</evidence>
<evidence type="ECO:0000313" key="16">
    <source>
        <dbReference type="Proteomes" id="UP000288805"/>
    </source>
</evidence>
<dbReference type="InterPro" id="IPR042197">
    <property type="entry name" value="Apaf_helical"/>
</dbReference>
<dbReference type="SUPFAM" id="SSF52058">
    <property type="entry name" value="L domain-like"/>
    <property type="match status" value="2"/>
</dbReference>
<dbReference type="Pfam" id="PF07725">
    <property type="entry name" value="LRR_3"/>
    <property type="match status" value="1"/>
</dbReference>
<organism evidence="15 16">
    <name type="scientific">Vitis vinifera</name>
    <name type="common">Grape</name>
    <dbReference type="NCBI Taxonomy" id="29760"/>
    <lineage>
        <taxon>Eukaryota</taxon>
        <taxon>Viridiplantae</taxon>
        <taxon>Streptophyta</taxon>
        <taxon>Embryophyta</taxon>
        <taxon>Tracheophyta</taxon>
        <taxon>Spermatophyta</taxon>
        <taxon>Magnoliopsida</taxon>
        <taxon>eudicotyledons</taxon>
        <taxon>Gunneridae</taxon>
        <taxon>Pentapetalae</taxon>
        <taxon>rosids</taxon>
        <taxon>Vitales</taxon>
        <taxon>Vitaceae</taxon>
        <taxon>Viteae</taxon>
        <taxon>Vitis</taxon>
    </lineage>
</organism>
<dbReference type="Proteomes" id="UP000288805">
    <property type="component" value="Unassembled WGS sequence"/>
</dbReference>
<dbReference type="PROSITE" id="PS51450">
    <property type="entry name" value="LRR"/>
    <property type="match status" value="1"/>
</dbReference>
<dbReference type="InterPro" id="IPR044974">
    <property type="entry name" value="Disease_R_plants"/>
</dbReference>
<dbReference type="PANTHER" id="PTHR11017:SF555">
    <property type="entry name" value="TIR-NBS-LRR RCT1-LIKE RESISTANCE PROTEIN"/>
    <property type="match status" value="1"/>
</dbReference>
<keyword evidence="5" id="KW-0433">Leucine-rich repeat</keyword>
<sequence length="1311" mass="148421">MSFQSFCRVPRCFLSFSFLNVQPWSYLLFVYLVFSHSYHLEVTILWIDHSSYPSSNHSSSKLQMASSSTSLSVASSFSTHPWKYEVFLSFRGEDTRKNFTDHLHEALRRNGIHAFIDDQLRRGEQISSALLRAIEESRFSIIIFSEHYASSSWCLDELTKILECVKVGGHTAFPVFYNVDPSHVRKQTGSYGVAFTKHEQVYRDNMEKVSKWREALTAVSGLSGWDSRNEHESEFIKEIVSKIWKELNDASSCNMEALVGMDSHIQKMFSLLRIGSDDVRMVGIWGMAGIGKTTIAEAVYQKIRTQFEGCCFLSNVREKSQNNDPAVIQMKLLSQIFEKGNLNTGLLSGGINVIEKTLHSMRVLIVLDDVDCPQQLEVLAGNHNWFGPGSRIIITTREKHLLDEKVEIYIVKELNKDEARKLFYQHAFKYKPPAGDFVQLCDRALNYTKGIPLALKILGRFLYNRSKKEWESELEKLRRIPNNEIQDVLRISFDGLDDNQKDIFLDIACFFKGQDKDYVIKLLKSCDFFPEIGIRNLIDKSLVTISYNKLCMHDLIQKMGWEIVRQESIKDPGKRSRLWVNDDVIDMLTTNTGTEAVEGMVLNLSTLKELHFSVNVFTKMNKLRVLRFYDAQIWGSSWIWRRNDRYKSPYTECKFHLSGDFKFLSNHLRSLYWDGYPLKSLPSNFHPEKLLELKMCFSQLEQLWEGNKSFQKLKFIELSHSQHLIKTPDFSGAPKLRRIILEGCTSLVKVHPSIGALKKLIFLNLEGCKNLKSFLSSIHLESLQILTLSGCSKLKKFPEVQGPMDNFSELSLKGTAIKGLPLSIEYLNGLALLNLEECKSLESLPSCIFKLKSLKTLILSNCSRLKKLPEIGENMESLKELFLDDTGLRELPSSIEHLNGLVLLKLKNCKRLASLPESFCKLTSLQTLTLSGCSELKKLPDDMGSLQCLLKLKANGSGIQEVPTSITLLTKLQVLSLAGCKGGGSKSKNLALSLRASPTDGLRLSSLTVLHSLKKLNLSDCNLLEGALPSDLSSLSWLECLDLSRNSFITVPSLSRLPRLERLILEHCKSLRSLPELPSSVEELLANDCTSLETISNPSSAYAWRNSGHLYSEFCNCFRLVENEQSDNVEAILRGIRLVASIPNSVAPSDIQRDLSIVYDAVVPGSSIPEWFTHQSERCSVTVELPPHWCNTRLMGLAVCVVFHANIGMGKFGRSAYFSMNESGGFSLHNTVSMHFSKADHIWFGYRPLFGDVFSSSIDHLKVSFAGSNRAGEVVKKCGVRLVFEQDEPCGREEEMNHVSFRKSGLNFFIP</sequence>
<evidence type="ECO:0000256" key="4">
    <source>
        <dbReference type="ARBA" id="ARBA00022490"/>
    </source>
</evidence>
<dbReference type="PRINTS" id="PR00364">
    <property type="entry name" value="DISEASERSIST"/>
</dbReference>
<dbReference type="Pfam" id="PF23286">
    <property type="entry name" value="LRR_13"/>
    <property type="match status" value="1"/>
</dbReference>
<evidence type="ECO:0000259" key="14">
    <source>
        <dbReference type="PROSITE" id="PS50104"/>
    </source>
</evidence>
<comment type="catalytic activity">
    <reaction evidence="11">
        <text>NAD(+) + H2O = ADP-D-ribose + nicotinamide + H(+)</text>
        <dbReference type="Rhea" id="RHEA:16301"/>
        <dbReference type="ChEBI" id="CHEBI:15377"/>
        <dbReference type="ChEBI" id="CHEBI:15378"/>
        <dbReference type="ChEBI" id="CHEBI:17154"/>
        <dbReference type="ChEBI" id="CHEBI:57540"/>
        <dbReference type="ChEBI" id="CHEBI:57967"/>
        <dbReference type="EC" id="3.2.2.6"/>
    </reaction>
    <physiologicalReaction direction="left-to-right" evidence="11">
        <dbReference type="Rhea" id="RHEA:16302"/>
    </physiologicalReaction>
</comment>
<dbReference type="GO" id="GO:0005634">
    <property type="term" value="C:nucleus"/>
    <property type="evidence" value="ECO:0007669"/>
    <property type="project" value="UniProtKB-SubCell"/>
</dbReference>
<evidence type="ECO:0000256" key="2">
    <source>
        <dbReference type="ARBA" id="ARBA00004496"/>
    </source>
</evidence>
<dbReference type="InterPro" id="IPR058546">
    <property type="entry name" value="RPS4B/Roq1-like_LRR"/>
</dbReference>
<feature type="domain" description="TIR" evidence="14">
    <location>
        <begin position="82"/>
        <end position="247"/>
    </location>
</feature>
<dbReference type="Gene3D" id="3.40.50.300">
    <property type="entry name" value="P-loop containing nucleotide triphosphate hydrolases"/>
    <property type="match status" value="1"/>
</dbReference>
<dbReference type="SUPFAM" id="SSF52540">
    <property type="entry name" value="P-loop containing nucleoside triphosphate hydrolases"/>
    <property type="match status" value="1"/>
</dbReference>
<dbReference type="Gene3D" id="3.40.50.10140">
    <property type="entry name" value="Toll/interleukin-1 receptor homology (TIR) domain"/>
    <property type="match status" value="1"/>
</dbReference>
<evidence type="ECO:0000256" key="3">
    <source>
        <dbReference type="ARBA" id="ARBA00011982"/>
    </source>
</evidence>
<accession>A0A438H6A5</accession>
<evidence type="ECO:0000256" key="13">
    <source>
        <dbReference type="SAM" id="Phobius"/>
    </source>
</evidence>
<dbReference type="Pfam" id="PF01582">
    <property type="entry name" value="TIR"/>
    <property type="match status" value="1"/>
</dbReference>
<dbReference type="Pfam" id="PF23282">
    <property type="entry name" value="WHD_ROQ1"/>
    <property type="match status" value="1"/>
</dbReference>
<dbReference type="Pfam" id="PF20160">
    <property type="entry name" value="C-JID"/>
    <property type="match status" value="1"/>
</dbReference>
<dbReference type="Pfam" id="PF00560">
    <property type="entry name" value="LRR_1"/>
    <property type="match status" value="1"/>
</dbReference>
<evidence type="ECO:0000256" key="8">
    <source>
        <dbReference type="ARBA" id="ARBA00022821"/>
    </source>
</evidence>
<dbReference type="PANTHER" id="PTHR11017">
    <property type="entry name" value="LEUCINE-RICH REPEAT-CONTAINING PROTEIN"/>
    <property type="match status" value="1"/>
</dbReference>
<keyword evidence="10" id="KW-0539">Nucleus</keyword>
<dbReference type="SMART" id="SM00255">
    <property type="entry name" value="TIR"/>
    <property type="match status" value="1"/>
</dbReference>
<dbReference type="GO" id="GO:0050832">
    <property type="term" value="P:defense response to fungus"/>
    <property type="evidence" value="ECO:0007669"/>
    <property type="project" value="UniProtKB-ARBA"/>
</dbReference>
<keyword evidence="13" id="KW-0472">Membrane</keyword>
<gene>
    <name evidence="15" type="primary">N_237</name>
    <name evidence="15" type="ORF">CK203_047638</name>
</gene>
<dbReference type="GO" id="GO:0043531">
    <property type="term" value="F:ADP binding"/>
    <property type="evidence" value="ECO:0007669"/>
    <property type="project" value="InterPro"/>
</dbReference>
<dbReference type="FunFam" id="3.40.50.10140:FF:000007">
    <property type="entry name" value="Disease resistance protein (TIR-NBS-LRR class)"/>
    <property type="match status" value="1"/>
</dbReference>
<dbReference type="InterPro" id="IPR058192">
    <property type="entry name" value="WHD_ROQ1-like"/>
</dbReference>
<dbReference type="PROSITE" id="PS50104">
    <property type="entry name" value="TIR"/>
    <property type="match status" value="1"/>
</dbReference>
<dbReference type="InterPro" id="IPR011713">
    <property type="entry name" value="Leu-rich_rpt_3"/>
</dbReference>
<evidence type="ECO:0000256" key="12">
    <source>
        <dbReference type="ARBA" id="ARBA00061488"/>
    </source>
</evidence>
<dbReference type="InterPro" id="IPR032675">
    <property type="entry name" value="LRR_dom_sf"/>
</dbReference>
<dbReference type="GO" id="GO:0061809">
    <property type="term" value="F:NAD+ nucleosidase activity, cyclic ADP-ribose generating"/>
    <property type="evidence" value="ECO:0007669"/>
    <property type="project" value="UniProtKB-EC"/>
</dbReference>
<dbReference type="EC" id="3.2.2.6" evidence="3"/>
<dbReference type="InterPro" id="IPR035897">
    <property type="entry name" value="Toll_tir_struct_dom_sf"/>
</dbReference>
<keyword evidence="13" id="KW-0812">Transmembrane</keyword>
<evidence type="ECO:0000256" key="7">
    <source>
        <dbReference type="ARBA" id="ARBA00022801"/>
    </source>
</evidence>
<keyword evidence="7" id="KW-0378">Hydrolase</keyword>
<dbReference type="InterPro" id="IPR001611">
    <property type="entry name" value="Leu-rich_rpt"/>
</dbReference>
<keyword evidence="6" id="KW-0677">Repeat</keyword>
<comment type="similarity">
    <text evidence="12">Belongs to the disease resistance TIR-NB-LRR family.</text>
</comment>
<proteinExistence type="inferred from homology"/>
<keyword evidence="4" id="KW-0963">Cytoplasm</keyword>
<protein>
    <recommendedName>
        <fullName evidence="3">ADP-ribosyl cyclase/cyclic ADP-ribose hydrolase</fullName>
        <ecNumber evidence="3">3.2.2.6</ecNumber>
    </recommendedName>
</protein>
<dbReference type="InterPro" id="IPR027417">
    <property type="entry name" value="P-loop_NTPase"/>
</dbReference>
<name>A0A438H6A5_VITVI</name>
<evidence type="ECO:0000256" key="10">
    <source>
        <dbReference type="ARBA" id="ARBA00023242"/>
    </source>
</evidence>